<accession>A0A1A8Z9K2</accession>
<reference evidence="1 2" key="1">
    <citation type="submission" date="2016-06" db="EMBL/GenBank/DDBJ databases">
        <authorList>
            <person name="Kjaerup R.B."/>
            <person name="Dalgaard T.S."/>
            <person name="Juul-Madsen H.R."/>
        </authorList>
    </citation>
    <scope>NUCLEOTIDE SEQUENCE [LARGE SCALE GENOMIC DNA]</scope>
    <source>
        <strain evidence="1 2">DSM 45248</strain>
    </source>
</reference>
<dbReference type="Proteomes" id="UP000198765">
    <property type="component" value="Chromosome I"/>
</dbReference>
<dbReference type="RefSeq" id="WP_157739837.1">
    <property type="nucleotide sequence ID" value="NZ_LT594324.1"/>
</dbReference>
<evidence type="ECO:0000313" key="1">
    <source>
        <dbReference type="EMBL" id="SBT40637.1"/>
    </source>
</evidence>
<protein>
    <submittedName>
        <fullName evidence="1">Uncharacterized protein</fullName>
    </submittedName>
</protein>
<dbReference type="OrthoDB" id="3371529at2"/>
<dbReference type="AlphaFoldDB" id="A0A1A8Z9K2"/>
<dbReference type="PATRIC" id="fig|299146.4.peg.1047"/>
<proteinExistence type="predicted"/>
<keyword evidence="2" id="KW-1185">Reference proteome</keyword>
<name>A0A1A8Z9K2_9ACTN</name>
<dbReference type="EMBL" id="LT594324">
    <property type="protein sequence ID" value="SBT40637.1"/>
    <property type="molecule type" value="Genomic_DNA"/>
</dbReference>
<gene>
    <name evidence="1" type="ORF">GA0070621_1017</name>
</gene>
<organism evidence="1 2">
    <name type="scientific">Micromonospora narathiwatensis</name>
    <dbReference type="NCBI Taxonomy" id="299146"/>
    <lineage>
        <taxon>Bacteria</taxon>
        <taxon>Bacillati</taxon>
        <taxon>Actinomycetota</taxon>
        <taxon>Actinomycetes</taxon>
        <taxon>Micromonosporales</taxon>
        <taxon>Micromonosporaceae</taxon>
        <taxon>Micromonospora</taxon>
    </lineage>
</organism>
<evidence type="ECO:0000313" key="2">
    <source>
        <dbReference type="Proteomes" id="UP000198765"/>
    </source>
</evidence>
<sequence>MKPIDRHEFSVGVQWWLTKTGWPRDFHNADYEVLATQNPDGAFQDGWWAGFLPRLSAWRALRPFSRAEVTALLAANRDDLTRAWQQACGPVKDKDITGVTWDQVRAFPEVVARLKPTTSPVFPSKFCHFLLPRVFPVFDNLAVGGSSTYERYFNLIKGTWEATSADLQASLIAELTQRVESNGPEPLYAGFPMATKIAELALIGRKHA</sequence>